<evidence type="ECO:0000259" key="3">
    <source>
        <dbReference type="PROSITE" id="PS50006"/>
    </source>
</evidence>
<feature type="transmembrane region" description="Helical" evidence="2">
    <location>
        <begin position="67"/>
        <end position="85"/>
    </location>
</feature>
<dbReference type="InterPro" id="IPR008984">
    <property type="entry name" value="SMAD_FHA_dom_sf"/>
</dbReference>
<sequence>MRAFQPVSTSPLQSDGVRTPVSPTRLLDGVVRADRRLLSLLLDVGTVLVAAAVAGGLAGSAGGSGRAPVVVAGAAAVVVTVLLVLDRHRTGQSAGHRLLRLRTVDRRTALPHVLARGAALTVDLRKGRDPLHLQPAPATAVSDRNQWGRGKNVQLVSRLVLVADDGFTHRLESATIIGRNPTNPPGMDHRLVGVTDLSRTMSKSHALLEPSVDSLIVVDLSSTNGTAVARPGGRFERIPPRARVNVPVGSRIAFGDKVMEITDSAPASPGTQASRALA</sequence>
<evidence type="ECO:0000256" key="2">
    <source>
        <dbReference type="SAM" id="Phobius"/>
    </source>
</evidence>
<dbReference type="Gene3D" id="2.60.200.20">
    <property type="match status" value="1"/>
</dbReference>
<keyword evidence="2" id="KW-0472">Membrane</keyword>
<proteinExistence type="predicted"/>
<keyword evidence="5" id="KW-1185">Reference proteome</keyword>
<dbReference type="RefSeq" id="WP_382390958.1">
    <property type="nucleotide sequence ID" value="NZ_JBHTCQ010000001.1"/>
</dbReference>
<comment type="caution">
    <text evidence="4">The sequence shown here is derived from an EMBL/GenBank/DDBJ whole genome shotgun (WGS) entry which is preliminary data.</text>
</comment>
<dbReference type="EMBL" id="JBHTCQ010000001">
    <property type="protein sequence ID" value="MFC7403989.1"/>
    <property type="molecule type" value="Genomic_DNA"/>
</dbReference>
<keyword evidence="2" id="KW-0812">Transmembrane</keyword>
<dbReference type="Proteomes" id="UP001596455">
    <property type="component" value="Unassembled WGS sequence"/>
</dbReference>
<feature type="domain" description="FHA" evidence="3">
    <location>
        <begin position="175"/>
        <end position="228"/>
    </location>
</feature>
<keyword evidence="2" id="KW-1133">Transmembrane helix</keyword>
<dbReference type="PROSITE" id="PS50006">
    <property type="entry name" value="FHA_DOMAIN"/>
    <property type="match status" value="1"/>
</dbReference>
<gene>
    <name evidence="4" type="ORF">ACFQQL_02625</name>
</gene>
<accession>A0ABW2Q3C6</accession>
<evidence type="ECO:0000256" key="1">
    <source>
        <dbReference type="ARBA" id="ARBA00022553"/>
    </source>
</evidence>
<reference evidence="5" key="1">
    <citation type="journal article" date="2019" name="Int. J. Syst. Evol. Microbiol.">
        <title>The Global Catalogue of Microorganisms (GCM) 10K type strain sequencing project: providing services to taxonomists for standard genome sequencing and annotation.</title>
        <authorList>
            <consortium name="The Broad Institute Genomics Platform"/>
            <consortium name="The Broad Institute Genome Sequencing Center for Infectious Disease"/>
            <person name="Wu L."/>
            <person name="Ma J."/>
        </authorList>
    </citation>
    <scope>NUCLEOTIDE SEQUENCE [LARGE SCALE GENOMIC DNA]</scope>
    <source>
        <strain evidence="5">JCM 1490</strain>
    </source>
</reference>
<dbReference type="SUPFAM" id="SSF49879">
    <property type="entry name" value="SMAD/FHA domain"/>
    <property type="match status" value="1"/>
</dbReference>
<protein>
    <submittedName>
        <fullName evidence="4">FHA domain-containing protein</fullName>
    </submittedName>
</protein>
<dbReference type="Pfam" id="PF00498">
    <property type="entry name" value="FHA"/>
    <property type="match status" value="1"/>
</dbReference>
<evidence type="ECO:0000313" key="4">
    <source>
        <dbReference type="EMBL" id="MFC7403989.1"/>
    </source>
</evidence>
<name>A0ABW2Q3C6_9MICO</name>
<dbReference type="CDD" id="cd00060">
    <property type="entry name" value="FHA"/>
    <property type="match status" value="1"/>
</dbReference>
<dbReference type="InterPro" id="IPR000253">
    <property type="entry name" value="FHA_dom"/>
</dbReference>
<organism evidence="4 5">
    <name type="scientific">Georgenia alba</name>
    <dbReference type="NCBI Taxonomy" id="2233858"/>
    <lineage>
        <taxon>Bacteria</taxon>
        <taxon>Bacillati</taxon>
        <taxon>Actinomycetota</taxon>
        <taxon>Actinomycetes</taxon>
        <taxon>Micrococcales</taxon>
        <taxon>Bogoriellaceae</taxon>
        <taxon>Georgenia</taxon>
    </lineage>
</organism>
<evidence type="ECO:0000313" key="5">
    <source>
        <dbReference type="Proteomes" id="UP001596455"/>
    </source>
</evidence>
<keyword evidence="1" id="KW-0597">Phosphoprotein</keyword>
<feature type="transmembrane region" description="Helical" evidence="2">
    <location>
        <begin position="40"/>
        <end position="61"/>
    </location>
</feature>